<dbReference type="SUPFAM" id="SSF69572">
    <property type="entry name" value="Activating enzymes of the ubiquitin-like proteins"/>
    <property type="match status" value="1"/>
</dbReference>
<sequence length="333" mass="35633">MRFAGIGAAGQHALARGRALVCGCGALGSVLAETLVRAGVGFVRIVDRDFVELSNLQRQVLFDEADAAEPLPKAIAAARKLARINSTVTVEPVVADLDRRNVRDLMRDVGVVLDGTDNFETRFLLNDAALDLGTPWVYGGCIGSHGQTMTILPHQSACLRCVIEAPPPAGTAETCDTAGVLGPAIQVVAALQAVSALKLLAGRREAIAPRLIIVDVWEGVWRTIDLTGLRDRNQCPACVRGERLWLAGHETSHTTRLCGRHAVQVTPATPAELDLPRLAERLRAAGRVTVTPFLVRLSVGELELTIFRDARAIVKGTDDLTVARTAYAKYVGS</sequence>
<gene>
    <name evidence="3" type="ORF">ENS64_06585</name>
</gene>
<evidence type="ECO:0000259" key="2">
    <source>
        <dbReference type="Pfam" id="PF00899"/>
    </source>
</evidence>
<dbReference type="PANTHER" id="PTHR10953:SF102">
    <property type="entry name" value="ADENYLYLTRANSFERASE AND SULFURTRANSFERASE MOCS3"/>
    <property type="match status" value="1"/>
</dbReference>
<comment type="caution">
    <text evidence="3">The sequence shown here is derived from an EMBL/GenBank/DDBJ whole genome shotgun (WGS) entry which is preliminary data.</text>
</comment>
<dbReference type="InterPro" id="IPR000594">
    <property type="entry name" value="ThiF_NAD_FAD-bd"/>
</dbReference>
<dbReference type="GO" id="GO:0008641">
    <property type="term" value="F:ubiquitin-like modifier activating enzyme activity"/>
    <property type="evidence" value="ECO:0007669"/>
    <property type="project" value="InterPro"/>
</dbReference>
<organism evidence="3">
    <name type="scientific">Schlesneria paludicola</name>
    <dbReference type="NCBI Taxonomy" id="360056"/>
    <lineage>
        <taxon>Bacteria</taxon>
        <taxon>Pseudomonadati</taxon>
        <taxon>Planctomycetota</taxon>
        <taxon>Planctomycetia</taxon>
        <taxon>Planctomycetales</taxon>
        <taxon>Planctomycetaceae</taxon>
        <taxon>Schlesneria</taxon>
    </lineage>
</organism>
<keyword evidence="3" id="KW-0548">Nucleotidyltransferase</keyword>
<keyword evidence="3" id="KW-0808">Transferase</keyword>
<protein>
    <submittedName>
        <fullName evidence="3">Thiazole biosynthesis adenylyltransferase ThiF</fullName>
    </submittedName>
</protein>
<evidence type="ECO:0000313" key="3">
    <source>
        <dbReference type="EMBL" id="HGT38916.1"/>
    </source>
</evidence>
<dbReference type="CDD" id="cd00757">
    <property type="entry name" value="ThiF_MoeB_HesA_family"/>
    <property type="match status" value="1"/>
</dbReference>
<dbReference type="GO" id="GO:0004792">
    <property type="term" value="F:thiosulfate-cyanide sulfurtransferase activity"/>
    <property type="evidence" value="ECO:0007669"/>
    <property type="project" value="TreeGrafter"/>
</dbReference>
<dbReference type="InterPro" id="IPR035985">
    <property type="entry name" value="Ubiquitin-activating_enz"/>
</dbReference>
<name>A0A7C4LKK7_9PLAN</name>
<dbReference type="AlphaFoldDB" id="A0A7C4LKK7"/>
<reference evidence="3" key="1">
    <citation type="journal article" date="2020" name="mSystems">
        <title>Genome- and Community-Level Interaction Insights into Carbon Utilization and Element Cycling Functions of Hydrothermarchaeota in Hydrothermal Sediment.</title>
        <authorList>
            <person name="Zhou Z."/>
            <person name="Liu Y."/>
            <person name="Xu W."/>
            <person name="Pan J."/>
            <person name="Luo Z.H."/>
            <person name="Li M."/>
        </authorList>
    </citation>
    <scope>NUCLEOTIDE SEQUENCE [LARGE SCALE GENOMIC DNA]</scope>
    <source>
        <strain evidence="3">SpSt-508</strain>
    </source>
</reference>
<proteinExistence type="inferred from homology"/>
<dbReference type="Gene3D" id="3.40.50.720">
    <property type="entry name" value="NAD(P)-binding Rossmann-like Domain"/>
    <property type="match status" value="1"/>
</dbReference>
<dbReference type="GO" id="GO:0016779">
    <property type="term" value="F:nucleotidyltransferase activity"/>
    <property type="evidence" value="ECO:0007669"/>
    <property type="project" value="UniProtKB-KW"/>
</dbReference>
<dbReference type="FunFam" id="3.40.50.720:FF:000080">
    <property type="entry name" value="Thiazole biosynthesis adenylyltransferase ThiF"/>
    <property type="match status" value="1"/>
</dbReference>
<dbReference type="EMBL" id="DSVQ01000012">
    <property type="protein sequence ID" value="HGT38916.1"/>
    <property type="molecule type" value="Genomic_DNA"/>
</dbReference>
<dbReference type="InterPro" id="IPR045886">
    <property type="entry name" value="ThiF/MoeB/HesA"/>
</dbReference>
<dbReference type="PANTHER" id="PTHR10953">
    <property type="entry name" value="UBIQUITIN-ACTIVATING ENZYME E1"/>
    <property type="match status" value="1"/>
</dbReference>
<dbReference type="GO" id="GO:0005829">
    <property type="term" value="C:cytosol"/>
    <property type="evidence" value="ECO:0007669"/>
    <property type="project" value="TreeGrafter"/>
</dbReference>
<evidence type="ECO:0000256" key="1">
    <source>
        <dbReference type="ARBA" id="ARBA00009919"/>
    </source>
</evidence>
<dbReference type="GO" id="GO:0008146">
    <property type="term" value="F:sulfotransferase activity"/>
    <property type="evidence" value="ECO:0007669"/>
    <property type="project" value="TreeGrafter"/>
</dbReference>
<comment type="similarity">
    <text evidence="1">Belongs to the HesA/MoeB/ThiF family.</text>
</comment>
<dbReference type="Pfam" id="PF00899">
    <property type="entry name" value="ThiF"/>
    <property type="match status" value="1"/>
</dbReference>
<feature type="domain" description="THIF-type NAD/FAD binding fold" evidence="2">
    <location>
        <begin position="2"/>
        <end position="232"/>
    </location>
</feature>
<accession>A0A7C4LKK7</accession>